<evidence type="ECO:0000313" key="1">
    <source>
        <dbReference type="EMBL" id="MCT2042738.1"/>
    </source>
</evidence>
<sequence>MTARYEWELIDEPHARVTADVLWGNNAFSARGTHRAQHFAATWKLELADNWATRSLEIVATGDGWSRRLALTRDNTGQWHDDVGLTGEQPAALSIPGISDDVDLNQARDCDLGLCPLTNTMPIRRLSLHTRPHAVERLIMAWVEVPSLRVIASEQYYGSQHGDGLVNYASGTRDVDVQLRVDAEGIVREYPGLAKLASDG</sequence>
<protein>
    <submittedName>
        <fullName evidence="1">Glycolipid-binding domain-containing protein</fullName>
    </submittedName>
</protein>
<organism evidence="1 2">
    <name type="scientific">Pseudoclavibacter albus</name>
    <dbReference type="NCBI Taxonomy" id="272241"/>
    <lineage>
        <taxon>Bacteria</taxon>
        <taxon>Bacillati</taxon>
        <taxon>Actinomycetota</taxon>
        <taxon>Actinomycetes</taxon>
        <taxon>Micrococcales</taxon>
        <taxon>Microbacteriaceae</taxon>
        <taxon>Pseudoclavibacter</taxon>
    </lineage>
</organism>
<dbReference type="Proteomes" id="UP001525379">
    <property type="component" value="Unassembled WGS sequence"/>
</dbReference>
<keyword evidence="2" id="KW-1185">Reference proteome</keyword>
<evidence type="ECO:0000313" key="2">
    <source>
        <dbReference type="Proteomes" id="UP001525379"/>
    </source>
</evidence>
<proteinExistence type="predicted"/>
<accession>A0ABT2HWN6</accession>
<gene>
    <name evidence="1" type="ORF">M3D15_05245</name>
</gene>
<name>A0ABT2HWN6_9MICO</name>
<dbReference type="RefSeq" id="WP_260104156.1">
    <property type="nucleotide sequence ID" value="NZ_JALXSQ010000015.1"/>
</dbReference>
<comment type="caution">
    <text evidence="1">The sequence shown here is derived from an EMBL/GenBank/DDBJ whole genome shotgun (WGS) entry which is preliminary data.</text>
</comment>
<dbReference type="SUPFAM" id="SSF159275">
    <property type="entry name" value="PA1994-like"/>
    <property type="match status" value="1"/>
</dbReference>
<dbReference type="EMBL" id="JALXSQ010000015">
    <property type="protein sequence ID" value="MCT2042738.1"/>
    <property type="molecule type" value="Genomic_DNA"/>
</dbReference>
<reference evidence="1 2" key="1">
    <citation type="submission" date="2022-04" db="EMBL/GenBank/DDBJ databases">
        <title>Human microbiome associated bacterial genomes.</title>
        <authorList>
            <person name="Sandstrom S."/>
            <person name="Salamzade R."/>
            <person name="Kalan L.R."/>
        </authorList>
    </citation>
    <scope>NUCLEOTIDE SEQUENCE [LARGE SCALE GENOMIC DNA]</scope>
    <source>
        <strain evidence="2">p3-SID1799</strain>
    </source>
</reference>
<dbReference type="Pfam" id="PF06475">
    <property type="entry name" value="Glycolipid_bind"/>
    <property type="match status" value="1"/>
</dbReference>
<dbReference type="InterPro" id="IPR009467">
    <property type="entry name" value="Glycolipid-bd_prot_put"/>
</dbReference>